<sequence length="77" mass="8181">MQRMIGIALSTAVLGLGGLLATAAPAEADKWRPEGSYNSEGACKNAGNRLLDMASSGVSYYQCRKAGHGQPWVLWVK</sequence>
<proteinExistence type="predicted"/>
<keyword evidence="3" id="KW-1185">Reference proteome</keyword>
<protein>
    <submittedName>
        <fullName evidence="2">Uncharacterized protein</fullName>
    </submittedName>
</protein>
<evidence type="ECO:0000313" key="3">
    <source>
        <dbReference type="Proteomes" id="UP001551658"/>
    </source>
</evidence>
<feature type="signal peptide" evidence="1">
    <location>
        <begin position="1"/>
        <end position="23"/>
    </location>
</feature>
<organism evidence="2 3">
    <name type="scientific">Nocardia fusca</name>
    <dbReference type="NCBI Taxonomy" id="941183"/>
    <lineage>
        <taxon>Bacteria</taxon>
        <taxon>Bacillati</taxon>
        <taxon>Actinomycetota</taxon>
        <taxon>Actinomycetes</taxon>
        <taxon>Mycobacteriales</taxon>
        <taxon>Nocardiaceae</taxon>
        <taxon>Nocardia</taxon>
    </lineage>
</organism>
<dbReference type="RefSeq" id="WP_357980844.1">
    <property type="nucleotide sequence ID" value="NZ_JBFAIH010000012.1"/>
</dbReference>
<evidence type="ECO:0000256" key="1">
    <source>
        <dbReference type="SAM" id="SignalP"/>
    </source>
</evidence>
<dbReference type="EMBL" id="JBFAIH010000012">
    <property type="protein sequence ID" value="MEV0365026.1"/>
    <property type="molecule type" value="Genomic_DNA"/>
</dbReference>
<dbReference type="Proteomes" id="UP001551658">
    <property type="component" value="Unassembled WGS sequence"/>
</dbReference>
<accession>A0ABV3FBD6</accession>
<name>A0ABV3FBD6_9NOCA</name>
<keyword evidence="1" id="KW-0732">Signal</keyword>
<gene>
    <name evidence="2" type="ORF">AB0H72_20220</name>
</gene>
<feature type="chain" id="PRO_5045454125" evidence="1">
    <location>
        <begin position="24"/>
        <end position="77"/>
    </location>
</feature>
<reference evidence="2 3" key="1">
    <citation type="submission" date="2024-06" db="EMBL/GenBank/DDBJ databases">
        <title>The Natural Products Discovery Center: Release of the First 8490 Sequenced Strains for Exploring Actinobacteria Biosynthetic Diversity.</title>
        <authorList>
            <person name="Kalkreuter E."/>
            <person name="Kautsar S.A."/>
            <person name="Yang D."/>
            <person name="Bader C.D."/>
            <person name="Teijaro C.N."/>
            <person name="Fluegel L."/>
            <person name="Davis C.M."/>
            <person name="Simpson J.R."/>
            <person name="Lauterbach L."/>
            <person name="Steele A.D."/>
            <person name="Gui C."/>
            <person name="Meng S."/>
            <person name="Li G."/>
            <person name="Viehrig K."/>
            <person name="Ye F."/>
            <person name="Su P."/>
            <person name="Kiefer A.F."/>
            <person name="Nichols A."/>
            <person name="Cepeda A.J."/>
            <person name="Yan W."/>
            <person name="Fan B."/>
            <person name="Jiang Y."/>
            <person name="Adhikari A."/>
            <person name="Zheng C.-J."/>
            <person name="Schuster L."/>
            <person name="Cowan T.M."/>
            <person name="Smanski M.J."/>
            <person name="Chevrette M.G."/>
            <person name="De Carvalho L.P.S."/>
            <person name="Shen B."/>
        </authorList>
    </citation>
    <scope>NUCLEOTIDE SEQUENCE [LARGE SCALE GENOMIC DNA]</scope>
    <source>
        <strain evidence="2 3">NPDC050671</strain>
    </source>
</reference>
<evidence type="ECO:0000313" key="2">
    <source>
        <dbReference type="EMBL" id="MEV0365026.1"/>
    </source>
</evidence>
<comment type="caution">
    <text evidence="2">The sequence shown here is derived from an EMBL/GenBank/DDBJ whole genome shotgun (WGS) entry which is preliminary data.</text>
</comment>